<organism evidence="1">
    <name type="scientific">Rhizophora mucronata</name>
    <name type="common">Asiatic mangrove</name>
    <dbReference type="NCBI Taxonomy" id="61149"/>
    <lineage>
        <taxon>Eukaryota</taxon>
        <taxon>Viridiplantae</taxon>
        <taxon>Streptophyta</taxon>
        <taxon>Embryophyta</taxon>
        <taxon>Tracheophyta</taxon>
        <taxon>Spermatophyta</taxon>
        <taxon>Magnoliopsida</taxon>
        <taxon>eudicotyledons</taxon>
        <taxon>Gunneridae</taxon>
        <taxon>Pentapetalae</taxon>
        <taxon>rosids</taxon>
        <taxon>fabids</taxon>
        <taxon>Malpighiales</taxon>
        <taxon>Rhizophoraceae</taxon>
        <taxon>Rhizophora</taxon>
    </lineage>
</organism>
<name>A0A2P2IIH1_RHIMU</name>
<dbReference type="EMBL" id="GGEC01000543">
    <property type="protein sequence ID" value="MBW81026.1"/>
    <property type="molecule type" value="Transcribed_RNA"/>
</dbReference>
<protein>
    <submittedName>
        <fullName evidence="1">Uncharacterized protein</fullName>
    </submittedName>
</protein>
<dbReference type="AlphaFoldDB" id="A0A2P2IIH1"/>
<sequence>MHLRSLEGVHSPNPIVEFLNLHDIVTAT</sequence>
<accession>A0A2P2IIH1</accession>
<evidence type="ECO:0000313" key="1">
    <source>
        <dbReference type="EMBL" id="MBW81026.1"/>
    </source>
</evidence>
<proteinExistence type="predicted"/>
<reference evidence="1" key="1">
    <citation type="submission" date="2018-02" db="EMBL/GenBank/DDBJ databases">
        <title>Rhizophora mucronata_Transcriptome.</title>
        <authorList>
            <person name="Meera S.P."/>
            <person name="Sreeshan A."/>
            <person name="Augustine A."/>
        </authorList>
    </citation>
    <scope>NUCLEOTIDE SEQUENCE</scope>
    <source>
        <tissue evidence="1">Leaf</tissue>
    </source>
</reference>